<dbReference type="AlphaFoldDB" id="A0A5R9GDF7"/>
<evidence type="ECO:0000259" key="5">
    <source>
        <dbReference type="Pfam" id="PF04542"/>
    </source>
</evidence>
<feature type="domain" description="RNA polymerase sigma factor 70 region 4 type 2" evidence="6">
    <location>
        <begin position="113"/>
        <end position="164"/>
    </location>
</feature>
<dbReference type="GO" id="GO:0006352">
    <property type="term" value="P:DNA-templated transcription initiation"/>
    <property type="evidence" value="ECO:0007669"/>
    <property type="project" value="InterPro"/>
</dbReference>
<feature type="domain" description="RNA polymerase sigma-70 region 2" evidence="5">
    <location>
        <begin position="26"/>
        <end position="88"/>
    </location>
</feature>
<dbReference type="InterPro" id="IPR007627">
    <property type="entry name" value="RNA_pol_sigma70_r2"/>
</dbReference>
<sequence length="176" mass="20874">MDVEELLRAAKHGDEEAFYTLMSSQKERLYRIAYAYLKNEDDALEAIQETTYRAWKTFGRLREARLFPTWIVRILLNCCNDEWKRRKRFAKTESADRADERADAPESRWATRMQVAQAVDRLEPKYKQLIVLKYFEDMTLTEIAETLERPIGTVKTRLHQALRLMRPLVGEEENGR</sequence>
<dbReference type="Pfam" id="PF08281">
    <property type="entry name" value="Sigma70_r4_2"/>
    <property type="match status" value="1"/>
</dbReference>
<accession>A0A5R9GDF7</accession>
<keyword evidence="8" id="KW-1185">Reference proteome</keyword>
<dbReference type="EMBL" id="VCIW01000009">
    <property type="protein sequence ID" value="TLS51398.1"/>
    <property type="molecule type" value="Genomic_DNA"/>
</dbReference>
<evidence type="ECO:0000256" key="2">
    <source>
        <dbReference type="ARBA" id="ARBA00023015"/>
    </source>
</evidence>
<keyword evidence="2" id="KW-0805">Transcription regulation</keyword>
<name>A0A5R9GDF7_9BACL</name>
<keyword evidence="4" id="KW-0804">Transcription</keyword>
<proteinExistence type="inferred from homology"/>
<evidence type="ECO:0000256" key="4">
    <source>
        <dbReference type="ARBA" id="ARBA00023163"/>
    </source>
</evidence>
<dbReference type="InterPro" id="IPR013325">
    <property type="entry name" value="RNA_pol_sigma_r2"/>
</dbReference>
<dbReference type="PANTHER" id="PTHR43133:SF51">
    <property type="entry name" value="RNA POLYMERASE SIGMA FACTOR"/>
    <property type="match status" value="1"/>
</dbReference>
<keyword evidence="3" id="KW-0731">Sigma factor</keyword>
<dbReference type="GO" id="GO:0003677">
    <property type="term" value="F:DNA binding"/>
    <property type="evidence" value="ECO:0007669"/>
    <property type="project" value="InterPro"/>
</dbReference>
<dbReference type="SUPFAM" id="SSF88659">
    <property type="entry name" value="Sigma3 and sigma4 domains of RNA polymerase sigma factors"/>
    <property type="match status" value="1"/>
</dbReference>
<dbReference type="GO" id="GO:0016987">
    <property type="term" value="F:sigma factor activity"/>
    <property type="evidence" value="ECO:0007669"/>
    <property type="project" value="UniProtKB-KW"/>
</dbReference>
<dbReference type="InterPro" id="IPR013324">
    <property type="entry name" value="RNA_pol_sigma_r3/r4-like"/>
</dbReference>
<comment type="caution">
    <text evidence="7">The sequence shown here is derived from an EMBL/GenBank/DDBJ whole genome shotgun (WGS) entry which is preliminary data.</text>
</comment>
<dbReference type="InterPro" id="IPR014284">
    <property type="entry name" value="RNA_pol_sigma-70_dom"/>
</dbReference>
<evidence type="ECO:0000313" key="8">
    <source>
        <dbReference type="Proteomes" id="UP000309676"/>
    </source>
</evidence>
<gene>
    <name evidence="7" type="ORF">FE782_14905</name>
</gene>
<evidence type="ECO:0000256" key="3">
    <source>
        <dbReference type="ARBA" id="ARBA00023082"/>
    </source>
</evidence>
<dbReference type="InterPro" id="IPR036388">
    <property type="entry name" value="WH-like_DNA-bd_sf"/>
</dbReference>
<dbReference type="InterPro" id="IPR039425">
    <property type="entry name" value="RNA_pol_sigma-70-like"/>
</dbReference>
<dbReference type="Proteomes" id="UP000309676">
    <property type="component" value="Unassembled WGS sequence"/>
</dbReference>
<reference evidence="7 8" key="1">
    <citation type="submission" date="2019-05" db="EMBL/GenBank/DDBJ databases">
        <authorList>
            <person name="Narsing Rao M.P."/>
            <person name="Li W.J."/>
        </authorList>
    </citation>
    <scope>NUCLEOTIDE SEQUENCE [LARGE SCALE GENOMIC DNA]</scope>
    <source>
        <strain evidence="7 8">SYSU_K30003</strain>
    </source>
</reference>
<comment type="similarity">
    <text evidence="1">Belongs to the sigma-70 factor family. ECF subfamily.</text>
</comment>
<dbReference type="Gene3D" id="1.10.1740.10">
    <property type="match status" value="1"/>
</dbReference>
<evidence type="ECO:0000313" key="7">
    <source>
        <dbReference type="EMBL" id="TLS51398.1"/>
    </source>
</evidence>
<organism evidence="7 8">
    <name type="scientific">Paenibacillus antri</name>
    <dbReference type="NCBI Taxonomy" id="2582848"/>
    <lineage>
        <taxon>Bacteria</taxon>
        <taxon>Bacillati</taxon>
        <taxon>Bacillota</taxon>
        <taxon>Bacilli</taxon>
        <taxon>Bacillales</taxon>
        <taxon>Paenibacillaceae</taxon>
        <taxon>Paenibacillus</taxon>
    </lineage>
</organism>
<dbReference type="RefSeq" id="WP_138195010.1">
    <property type="nucleotide sequence ID" value="NZ_VCIW01000009.1"/>
</dbReference>
<dbReference type="InterPro" id="IPR013249">
    <property type="entry name" value="RNA_pol_sigma70_r4_t2"/>
</dbReference>
<dbReference type="OrthoDB" id="9782703at2"/>
<dbReference type="CDD" id="cd06171">
    <property type="entry name" value="Sigma70_r4"/>
    <property type="match status" value="1"/>
</dbReference>
<evidence type="ECO:0000259" key="6">
    <source>
        <dbReference type="Pfam" id="PF08281"/>
    </source>
</evidence>
<evidence type="ECO:0000256" key="1">
    <source>
        <dbReference type="ARBA" id="ARBA00010641"/>
    </source>
</evidence>
<dbReference type="PANTHER" id="PTHR43133">
    <property type="entry name" value="RNA POLYMERASE ECF-TYPE SIGMA FACTO"/>
    <property type="match status" value="1"/>
</dbReference>
<dbReference type="SUPFAM" id="SSF88946">
    <property type="entry name" value="Sigma2 domain of RNA polymerase sigma factors"/>
    <property type="match status" value="1"/>
</dbReference>
<protein>
    <submittedName>
        <fullName evidence="7">Sigma-70 family RNA polymerase sigma factor</fullName>
    </submittedName>
</protein>
<dbReference type="Gene3D" id="1.10.10.10">
    <property type="entry name" value="Winged helix-like DNA-binding domain superfamily/Winged helix DNA-binding domain"/>
    <property type="match status" value="1"/>
</dbReference>
<dbReference type="NCBIfam" id="TIGR02937">
    <property type="entry name" value="sigma70-ECF"/>
    <property type="match status" value="1"/>
</dbReference>
<dbReference type="Pfam" id="PF04542">
    <property type="entry name" value="Sigma70_r2"/>
    <property type="match status" value="1"/>
</dbReference>